<name>A0ACC1S8N9_9HYPO</name>
<comment type="caution">
    <text evidence="1">The sequence shown here is derived from an EMBL/GenBank/DDBJ whole genome shotgun (WGS) entry which is preliminary data.</text>
</comment>
<dbReference type="EMBL" id="JANRMS010000796">
    <property type="protein sequence ID" value="KAJ3534290.1"/>
    <property type="molecule type" value="Genomic_DNA"/>
</dbReference>
<accession>A0ACC1S8N9</accession>
<reference evidence="1" key="1">
    <citation type="submission" date="2022-08" db="EMBL/GenBank/DDBJ databases">
        <title>Genome Sequence of Fusarium decemcellulare.</title>
        <authorList>
            <person name="Buettner E."/>
        </authorList>
    </citation>
    <scope>NUCLEOTIDE SEQUENCE</scope>
    <source>
        <strain evidence="1">Babe19</strain>
    </source>
</reference>
<sequence>MATQPISIPDSDQSIWKSYARGIKPYLVTNELGPDEVLYICPPSYVGLGINMRKEDINRDIEKNADALMLTTAGALFTPSGGAGYFKQLETLSNYIDPNSSGITITSEQTAKVNQARKDMDNAKKDYHASLVEAFQGYNNYVDKMKKQRKPIQEYQTWLLANAPDVTDYRIGAEGATSDYHELLRDVYGQPVQNTINVQDDIRKAADEKESSPGFNMATIFDYFGPDDKITQKDISYVPAYRLIGYEERLQHWKNSQNKNYTTIEMNITKGQDIDWQSFGHSKQDKQSGNKIWVIFNNTSSSSEEDSKSAKQLEHVLQNVTFKLKIKELAAFPVIRGNWDYPNLRKNFKLVSGAPAASDYVTPKAILVGYGVGLEATFKDEAKNEASEAINHFKQNNDAGLNILGFQIRGSSSSTESSSTSKTDVKFDSDNGKISIDPEANLVPVVLGVIGSKIQL</sequence>
<keyword evidence="2" id="KW-1185">Reference proteome</keyword>
<gene>
    <name evidence="1" type="ORF">NM208_g7600</name>
</gene>
<dbReference type="Proteomes" id="UP001148629">
    <property type="component" value="Unassembled WGS sequence"/>
</dbReference>
<organism evidence="1 2">
    <name type="scientific">Fusarium decemcellulare</name>
    <dbReference type="NCBI Taxonomy" id="57161"/>
    <lineage>
        <taxon>Eukaryota</taxon>
        <taxon>Fungi</taxon>
        <taxon>Dikarya</taxon>
        <taxon>Ascomycota</taxon>
        <taxon>Pezizomycotina</taxon>
        <taxon>Sordariomycetes</taxon>
        <taxon>Hypocreomycetidae</taxon>
        <taxon>Hypocreales</taxon>
        <taxon>Nectriaceae</taxon>
        <taxon>Fusarium</taxon>
        <taxon>Fusarium decemcellulare species complex</taxon>
    </lineage>
</organism>
<protein>
    <submittedName>
        <fullName evidence="1">Uncharacterized protein</fullName>
    </submittedName>
</protein>
<evidence type="ECO:0000313" key="2">
    <source>
        <dbReference type="Proteomes" id="UP001148629"/>
    </source>
</evidence>
<proteinExistence type="predicted"/>
<evidence type="ECO:0000313" key="1">
    <source>
        <dbReference type="EMBL" id="KAJ3534290.1"/>
    </source>
</evidence>